<organism evidence="2 3">
    <name type="scientific">Photobacterium kishitanii</name>
    <dbReference type="NCBI Taxonomy" id="318456"/>
    <lineage>
        <taxon>Bacteria</taxon>
        <taxon>Pseudomonadati</taxon>
        <taxon>Pseudomonadota</taxon>
        <taxon>Gammaproteobacteria</taxon>
        <taxon>Vibrionales</taxon>
        <taxon>Vibrionaceae</taxon>
        <taxon>Photobacterium</taxon>
    </lineage>
</organism>
<dbReference type="AlphaFoldDB" id="A0AAX0YUM3"/>
<gene>
    <name evidence="2" type="ORF">C0W53_09365</name>
</gene>
<dbReference type="RefSeq" id="WP_052957413.1">
    <property type="nucleotide sequence ID" value="NZ_JZTB01000039.1"/>
</dbReference>
<dbReference type="InterPro" id="IPR046537">
    <property type="entry name" value="DUF6602"/>
</dbReference>
<sequence>MKKFPIFDVYSQEADRLLHAKKSVKLIHSTGDIDASGDELEIPFREMLSRRLPSKYFVGHGHIVDQNLNVSPQYDVIIADSNATPILYEGENGTQYFPYESVYVVGELKSSFYKNSDQVKKFASNVETLLTEFFREDVPSNYIGNGITLGRGFSSSTTVAKQNEILSFMVFGSKNDFTEENLKVQLQESDGAHPTLLCFLDGSVVVKANIHETARGMNLGPLALGANVAKSESLNVVSIHFNNELKSASSLTVLMLSLFQHLNRTLLKEPPFDSYVESILAESSHNSKTVKKFS</sequence>
<evidence type="ECO:0000313" key="2">
    <source>
        <dbReference type="EMBL" id="PSX45422.1"/>
    </source>
</evidence>
<dbReference type="Pfam" id="PF20247">
    <property type="entry name" value="DUF6602"/>
    <property type="match status" value="1"/>
</dbReference>
<evidence type="ECO:0000259" key="1">
    <source>
        <dbReference type="Pfam" id="PF20247"/>
    </source>
</evidence>
<dbReference type="CDD" id="cd21173">
    <property type="entry name" value="NucC-like"/>
    <property type="match status" value="1"/>
</dbReference>
<dbReference type="EMBL" id="PYOZ01000004">
    <property type="protein sequence ID" value="PSX45422.1"/>
    <property type="molecule type" value="Genomic_DNA"/>
</dbReference>
<proteinExistence type="predicted"/>
<evidence type="ECO:0000313" key="3">
    <source>
        <dbReference type="Proteomes" id="UP000240728"/>
    </source>
</evidence>
<reference evidence="2 3" key="1">
    <citation type="submission" date="2018-01" db="EMBL/GenBank/DDBJ databases">
        <title>Whole genome sequencing of Histamine producing bacteria.</title>
        <authorList>
            <person name="Butler K."/>
        </authorList>
    </citation>
    <scope>NUCLEOTIDE SEQUENCE [LARGE SCALE GENOMIC DNA]</scope>
    <source>
        <strain evidence="2 3">A1-4</strain>
    </source>
</reference>
<keyword evidence="3" id="KW-1185">Reference proteome</keyword>
<accession>A0AAX0YUM3</accession>
<name>A0AAX0YUM3_9GAMM</name>
<dbReference type="Proteomes" id="UP000240728">
    <property type="component" value="Unassembled WGS sequence"/>
</dbReference>
<protein>
    <recommendedName>
        <fullName evidence="1">DUF6602 domain-containing protein</fullName>
    </recommendedName>
</protein>
<comment type="caution">
    <text evidence="2">The sequence shown here is derived from an EMBL/GenBank/DDBJ whole genome shotgun (WGS) entry which is preliminary data.</text>
</comment>
<feature type="domain" description="DUF6602" evidence="1">
    <location>
        <begin position="31"/>
        <end position="127"/>
    </location>
</feature>